<dbReference type="Proteomes" id="UP001164746">
    <property type="component" value="Chromosome 8"/>
</dbReference>
<organism evidence="7 8">
    <name type="scientific">Mya arenaria</name>
    <name type="common">Soft-shell clam</name>
    <dbReference type="NCBI Taxonomy" id="6604"/>
    <lineage>
        <taxon>Eukaryota</taxon>
        <taxon>Metazoa</taxon>
        <taxon>Spiralia</taxon>
        <taxon>Lophotrochozoa</taxon>
        <taxon>Mollusca</taxon>
        <taxon>Bivalvia</taxon>
        <taxon>Autobranchia</taxon>
        <taxon>Heteroconchia</taxon>
        <taxon>Euheterodonta</taxon>
        <taxon>Imparidentia</taxon>
        <taxon>Neoheterodontei</taxon>
        <taxon>Myida</taxon>
        <taxon>Myoidea</taxon>
        <taxon>Myidae</taxon>
        <taxon>Mya</taxon>
    </lineage>
</organism>
<dbReference type="PANTHER" id="PTHR11949">
    <property type="entry name" value="INTERFERON REGULATORY FACTOR"/>
    <property type="match status" value="1"/>
</dbReference>
<dbReference type="PROSITE" id="PS00601">
    <property type="entry name" value="IRF_1"/>
    <property type="match status" value="1"/>
</dbReference>
<evidence type="ECO:0000259" key="6">
    <source>
        <dbReference type="PROSITE" id="PS51507"/>
    </source>
</evidence>
<dbReference type="SMART" id="SM00348">
    <property type="entry name" value="IRF"/>
    <property type="match status" value="1"/>
</dbReference>
<dbReference type="InterPro" id="IPR036390">
    <property type="entry name" value="WH_DNA-bd_sf"/>
</dbReference>
<dbReference type="PRINTS" id="PR00267">
    <property type="entry name" value="INTFRNREGFCT"/>
</dbReference>
<evidence type="ECO:0000256" key="4">
    <source>
        <dbReference type="ARBA" id="ARBA00023163"/>
    </source>
</evidence>
<evidence type="ECO:0000313" key="8">
    <source>
        <dbReference type="Proteomes" id="UP001164746"/>
    </source>
</evidence>
<dbReference type="PANTHER" id="PTHR11949:SF53">
    <property type="entry name" value="IRF TRYPTOPHAN PENTAD REPEAT DOMAIN-CONTAINING PROTEIN"/>
    <property type="match status" value="1"/>
</dbReference>
<reference evidence="7" key="1">
    <citation type="submission" date="2022-11" db="EMBL/GenBank/DDBJ databases">
        <title>Centuries of genome instability and evolution in soft-shell clam transmissible cancer (bioRxiv).</title>
        <authorList>
            <person name="Hart S.F.M."/>
            <person name="Yonemitsu M.A."/>
            <person name="Giersch R.M."/>
            <person name="Beal B.F."/>
            <person name="Arriagada G."/>
            <person name="Davis B.W."/>
            <person name="Ostrander E.A."/>
            <person name="Goff S.P."/>
            <person name="Metzger M.J."/>
        </authorList>
    </citation>
    <scope>NUCLEOTIDE SEQUENCE</scope>
    <source>
        <strain evidence="7">MELC-2E11</strain>
        <tissue evidence="7">Siphon/mantle</tissue>
    </source>
</reference>
<keyword evidence="3" id="KW-0238">DNA-binding</keyword>
<gene>
    <name evidence="7" type="ORF">MAR_026513</name>
</gene>
<dbReference type="Pfam" id="PF00605">
    <property type="entry name" value="IRF"/>
    <property type="match status" value="1"/>
</dbReference>
<dbReference type="Gene3D" id="1.10.10.10">
    <property type="entry name" value="Winged helix-like DNA-binding domain superfamily/Winged helix DNA-binding domain"/>
    <property type="match status" value="1"/>
</dbReference>
<dbReference type="InterPro" id="IPR017855">
    <property type="entry name" value="SMAD-like_dom_sf"/>
</dbReference>
<sequence>MNRVTNIGKNQKQGSFKSMVLRRSGIKTSPLVSDTIVETDGERTICRTLSTESIKTHCSNSGYDGVIPDMSNGFPVAEQTRQRMKPWLEYHINSGNIPGLHWLDKDKKIFKVPWKHVGNREWSESDGAIFKEWAVHTGRFREGVDTPDWPTWKTRFRCALTKLPDIKELKEFNRLDGQTDEPYRVYQRHYSSCYSVCACTHGMSVRSDRGDGRLTSDLERISESDLLKISGDMNIQQISIDQNMDITDEQERSEEVERQAVSRPSTINPINFDLDESDSKLYVMVNYLMRRVYEGLCSNPAGCRIFHDTQVPIADVNEYREMFGPEDAAPIRLPALDQQLNMQQQRLTDDLLLAADRGLVLHMRAGSIYAIRKCRCRIYISSPSYNNGDTMKLDRDVETNIFDLQNYFKPALQRFLHQRGPKPSAEVIISFGQKFEPSKDSMNDLLISAAVIHAEAFHLLTRIMCSSSLTPTEEFSNSDQIDRAMGLRYDLSQPM</sequence>
<dbReference type="Gene3D" id="2.60.200.10">
    <property type="match status" value="1"/>
</dbReference>
<comment type="subcellular location">
    <subcellularLocation>
        <location evidence="1">Nucleus</location>
    </subcellularLocation>
</comment>
<dbReference type="SUPFAM" id="SSF49879">
    <property type="entry name" value="SMAD/FHA domain"/>
    <property type="match status" value="1"/>
</dbReference>
<evidence type="ECO:0000256" key="3">
    <source>
        <dbReference type="ARBA" id="ARBA00023125"/>
    </source>
</evidence>
<evidence type="ECO:0000256" key="2">
    <source>
        <dbReference type="ARBA" id="ARBA00023015"/>
    </source>
</evidence>
<name>A0ABY7EQV4_MYAAR</name>
<dbReference type="InterPro" id="IPR008984">
    <property type="entry name" value="SMAD_FHA_dom_sf"/>
</dbReference>
<dbReference type="SUPFAM" id="SSF46785">
    <property type="entry name" value="Winged helix' DNA-binding domain"/>
    <property type="match status" value="1"/>
</dbReference>
<dbReference type="InterPro" id="IPR019817">
    <property type="entry name" value="Interferon_reg_fac_CS"/>
</dbReference>
<evidence type="ECO:0000313" key="7">
    <source>
        <dbReference type="EMBL" id="WAR12333.1"/>
    </source>
</evidence>
<feature type="domain" description="IRF tryptophan pentad repeat" evidence="6">
    <location>
        <begin position="81"/>
        <end position="190"/>
    </location>
</feature>
<protein>
    <submittedName>
        <fullName evidence="7">IRF8-like protein</fullName>
    </submittedName>
</protein>
<dbReference type="Pfam" id="PF10401">
    <property type="entry name" value="IRF-3"/>
    <property type="match status" value="1"/>
</dbReference>
<dbReference type="InterPro" id="IPR036388">
    <property type="entry name" value="WH-like_DNA-bd_sf"/>
</dbReference>
<keyword evidence="8" id="KW-1185">Reference proteome</keyword>
<dbReference type="SMART" id="SM01243">
    <property type="entry name" value="IRF-3"/>
    <property type="match status" value="1"/>
</dbReference>
<evidence type="ECO:0000256" key="5">
    <source>
        <dbReference type="ARBA" id="ARBA00023242"/>
    </source>
</evidence>
<dbReference type="PROSITE" id="PS51507">
    <property type="entry name" value="IRF_2"/>
    <property type="match status" value="1"/>
</dbReference>
<accession>A0ABY7EQV4</accession>
<keyword evidence="5" id="KW-0539">Nucleus</keyword>
<dbReference type="EMBL" id="CP111019">
    <property type="protein sequence ID" value="WAR12333.1"/>
    <property type="molecule type" value="Genomic_DNA"/>
</dbReference>
<keyword evidence="2" id="KW-0805">Transcription regulation</keyword>
<proteinExistence type="predicted"/>
<evidence type="ECO:0000256" key="1">
    <source>
        <dbReference type="ARBA" id="ARBA00004123"/>
    </source>
</evidence>
<dbReference type="CDD" id="cd00103">
    <property type="entry name" value="IRF"/>
    <property type="match status" value="1"/>
</dbReference>
<keyword evidence="4" id="KW-0804">Transcription</keyword>
<dbReference type="InterPro" id="IPR001346">
    <property type="entry name" value="Interferon_reg_fact_DNA-bd_dom"/>
</dbReference>
<dbReference type="InterPro" id="IPR019471">
    <property type="entry name" value="Interferon_reg_factor-3"/>
</dbReference>